<keyword evidence="1" id="KW-0732">Signal</keyword>
<dbReference type="EMBL" id="JACSPS010000003">
    <property type="protein sequence ID" value="MBD8018839.1"/>
    <property type="molecule type" value="Genomic_DNA"/>
</dbReference>
<sequence length="282" mass="33030">MKPFKLLIPILLTFSFLATAQTHRFIYAFQFKSDSLAKEFREENMVLDVNPQDVKFYPYMYAENDSLNKVRDYKNIIWDDSVPTLSRKRNSNENVSYFFSGDYFSITTADPVIWRLTEETKRSADYTLQKATTKFGGRNWTAWFSKDVVVPEGPYKFRGLPGLIFELYDDRDQFRFSLVKSQKFKDTYDTSGFLESFAGKKPLAISEKVWVAKQLEQYNNPLRQFKEAFKNNTDPSAKFMYGGTQVTSLDQFKTMSDDAQARMRRENNPIELSKAIRYPQPK</sequence>
<proteinExistence type="predicted"/>
<gene>
    <name evidence="2" type="ORF">H9628_10165</name>
</gene>
<accession>A0ABR8WP29</accession>
<feature type="signal peptide" evidence="1">
    <location>
        <begin position="1"/>
        <end position="20"/>
    </location>
</feature>
<name>A0ABR8WP29_9FLAO</name>
<protein>
    <submittedName>
        <fullName evidence="2">GLPGLI family protein</fullName>
    </submittedName>
</protein>
<dbReference type="InterPro" id="IPR005901">
    <property type="entry name" value="GLPGLI"/>
</dbReference>
<evidence type="ECO:0000313" key="3">
    <source>
        <dbReference type="Proteomes" id="UP000626242"/>
    </source>
</evidence>
<dbReference type="NCBIfam" id="TIGR01200">
    <property type="entry name" value="GLPGLI"/>
    <property type="match status" value="1"/>
</dbReference>
<feature type="chain" id="PRO_5045951157" evidence="1">
    <location>
        <begin position="21"/>
        <end position="282"/>
    </location>
</feature>
<keyword evidence="3" id="KW-1185">Reference proteome</keyword>
<dbReference type="Pfam" id="PF09697">
    <property type="entry name" value="Porph_ging"/>
    <property type="match status" value="1"/>
</dbReference>
<comment type="caution">
    <text evidence="2">The sequence shown here is derived from an EMBL/GenBank/DDBJ whole genome shotgun (WGS) entry which is preliminary data.</text>
</comment>
<evidence type="ECO:0000256" key="1">
    <source>
        <dbReference type="SAM" id="SignalP"/>
    </source>
</evidence>
<reference evidence="2 3" key="1">
    <citation type="submission" date="2020-08" db="EMBL/GenBank/DDBJ databases">
        <title>A Genomic Blueprint of the Chicken Gut Microbiome.</title>
        <authorList>
            <person name="Gilroy R."/>
            <person name="Ravi A."/>
            <person name="Getino M."/>
            <person name="Pursley I."/>
            <person name="Horton D.L."/>
            <person name="Alikhan N.-F."/>
            <person name="Baker D."/>
            <person name="Gharbi K."/>
            <person name="Hall N."/>
            <person name="Watson M."/>
            <person name="Adriaenssens E.M."/>
            <person name="Foster-Nyarko E."/>
            <person name="Jarju S."/>
            <person name="Secka A."/>
            <person name="Antonio M."/>
            <person name="Oren A."/>
            <person name="Chaudhuri R."/>
            <person name="La Ragione R.M."/>
            <person name="Hildebrand F."/>
            <person name="Pallen M.J."/>
        </authorList>
    </citation>
    <scope>NUCLEOTIDE SEQUENCE [LARGE SCALE GENOMIC DNA]</scope>
    <source>
        <strain evidence="2 3">Sa1CVA4</strain>
    </source>
</reference>
<organism evidence="2 3">
    <name type="scientific">Kaistella pullorum</name>
    <dbReference type="NCBI Taxonomy" id="2763074"/>
    <lineage>
        <taxon>Bacteria</taxon>
        <taxon>Pseudomonadati</taxon>
        <taxon>Bacteroidota</taxon>
        <taxon>Flavobacteriia</taxon>
        <taxon>Flavobacteriales</taxon>
        <taxon>Weeksellaceae</taxon>
        <taxon>Chryseobacterium group</taxon>
        <taxon>Kaistella</taxon>
    </lineage>
</organism>
<dbReference type="RefSeq" id="WP_251834037.1">
    <property type="nucleotide sequence ID" value="NZ_JACSPS010000003.1"/>
</dbReference>
<dbReference type="Proteomes" id="UP000626242">
    <property type="component" value="Unassembled WGS sequence"/>
</dbReference>
<evidence type="ECO:0000313" key="2">
    <source>
        <dbReference type="EMBL" id="MBD8018839.1"/>
    </source>
</evidence>